<dbReference type="EMBL" id="MTQA01000087">
    <property type="protein sequence ID" value="PNP80096.1"/>
    <property type="molecule type" value="Genomic_DNA"/>
</dbReference>
<feature type="region of interest" description="Disordered" evidence="1">
    <location>
        <begin position="92"/>
        <end position="130"/>
    </location>
</feature>
<comment type="caution">
    <text evidence="2">The sequence shown here is derived from an EMBL/GenBank/DDBJ whole genome shotgun (WGS) entry which is preliminary data.</text>
</comment>
<keyword evidence="3" id="KW-1185">Reference proteome</keyword>
<feature type="compositionally biased region" description="Polar residues" evidence="1">
    <location>
        <begin position="94"/>
        <end position="108"/>
    </location>
</feature>
<protein>
    <submittedName>
        <fullName evidence="2">Uncharacterized protein</fullName>
    </submittedName>
</protein>
<name>A0A2K0WCV2_GIBNY</name>
<organism evidence="2 3">
    <name type="scientific">Gibberella nygamai</name>
    <name type="common">Bean root rot disease fungus</name>
    <name type="synonym">Fusarium nygamai</name>
    <dbReference type="NCBI Taxonomy" id="42673"/>
    <lineage>
        <taxon>Eukaryota</taxon>
        <taxon>Fungi</taxon>
        <taxon>Dikarya</taxon>
        <taxon>Ascomycota</taxon>
        <taxon>Pezizomycotina</taxon>
        <taxon>Sordariomycetes</taxon>
        <taxon>Hypocreomycetidae</taxon>
        <taxon>Hypocreales</taxon>
        <taxon>Nectriaceae</taxon>
        <taxon>Fusarium</taxon>
        <taxon>Fusarium fujikuroi species complex</taxon>
    </lineage>
</organism>
<reference evidence="2 3" key="1">
    <citation type="submission" date="2017-06" db="EMBL/GenBank/DDBJ databases">
        <title>Genome of Fusarium nygamai isolate CS10214.</title>
        <authorList>
            <person name="Gardiner D.M."/>
            <person name="Obanor F."/>
            <person name="Kazan K."/>
        </authorList>
    </citation>
    <scope>NUCLEOTIDE SEQUENCE [LARGE SCALE GENOMIC DNA]</scope>
    <source>
        <strain evidence="2 3">CS10214</strain>
    </source>
</reference>
<evidence type="ECO:0000256" key="1">
    <source>
        <dbReference type="SAM" id="MobiDB-lite"/>
    </source>
</evidence>
<feature type="compositionally biased region" description="Basic and acidic residues" evidence="1">
    <location>
        <begin position="119"/>
        <end position="130"/>
    </location>
</feature>
<dbReference type="Proteomes" id="UP000236664">
    <property type="component" value="Unassembled WGS sequence"/>
</dbReference>
<dbReference type="AlphaFoldDB" id="A0A2K0WCV2"/>
<gene>
    <name evidence="2" type="ORF">FNYG_06806</name>
</gene>
<evidence type="ECO:0000313" key="3">
    <source>
        <dbReference type="Proteomes" id="UP000236664"/>
    </source>
</evidence>
<sequence length="130" mass="14416">MGKAAKIKFKVRKFLAKIKIRRRLKKDAAAAANVAHEERLAQVHRVEGTEHRIERSMDVMVAARRSMYGADMLPRTTAFGVTVEEARELHKKQQAYNAGKQTATQDAATQDGGIWDGGTPKDDGAPDNRT</sequence>
<evidence type="ECO:0000313" key="2">
    <source>
        <dbReference type="EMBL" id="PNP80096.1"/>
    </source>
</evidence>
<dbReference type="OrthoDB" id="5100051at2759"/>
<accession>A0A2K0WCV2</accession>
<proteinExistence type="predicted"/>